<reference evidence="6 7" key="1">
    <citation type="journal article" date="2015" name="Int. J. Syst. Evol. Microbiol.">
        <title>Winogradskyella litoriviva sp. nov., isolated from coastal seawater.</title>
        <authorList>
            <person name="Nedashkovskaya O.I."/>
            <person name="Kukhlevskiy A.D."/>
            <person name="Zhukova N.V."/>
            <person name="Kim S.J."/>
            <person name="Rhee S.K."/>
            <person name="Mikhailov V.V."/>
        </authorList>
    </citation>
    <scope>NUCLEOTIDE SEQUENCE [LARGE SCALE GENOMIC DNA]</scope>
    <source>
        <strain evidence="6 7">KMM6491</strain>
    </source>
</reference>
<protein>
    <submittedName>
        <fullName evidence="6">Cytochrome c</fullName>
    </submittedName>
</protein>
<dbReference type="PANTHER" id="PTHR35008">
    <property type="entry name" value="BLL4482 PROTEIN-RELATED"/>
    <property type="match status" value="1"/>
</dbReference>
<proteinExistence type="predicted"/>
<dbReference type="PANTHER" id="PTHR35008:SF4">
    <property type="entry name" value="BLL4482 PROTEIN"/>
    <property type="match status" value="1"/>
</dbReference>
<evidence type="ECO:0000313" key="7">
    <source>
        <dbReference type="Proteomes" id="UP000805085"/>
    </source>
</evidence>
<feature type="domain" description="Cytochrome c" evidence="5">
    <location>
        <begin position="38"/>
        <end position="126"/>
    </location>
</feature>
<accession>A0ABX2E3F5</accession>
<keyword evidence="3 4" id="KW-0408">Iron</keyword>
<keyword evidence="7" id="KW-1185">Reference proteome</keyword>
<keyword evidence="1 4" id="KW-0349">Heme</keyword>
<evidence type="ECO:0000256" key="1">
    <source>
        <dbReference type="ARBA" id="ARBA00022617"/>
    </source>
</evidence>
<keyword evidence="2 4" id="KW-0479">Metal-binding</keyword>
<dbReference type="InterPro" id="IPR036909">
    <property type="entry name" value="Cyt_c-like_dom_sf"/>
</dbReference>
<gene>
    <name evidence="6" type="ORF">HNV10_05945</name>
</gene>
<dbReference type="PROSITE" id="PS51257">
    <property type="entry name" value="PROKAR_LIPOPROTEIN"/>
    <property type="match status" value="1"/>
</dbReference>
<evidence type="ECO:0000256" key="4">
    <source>
        <dbReference type="PROSITE-ProRule" id="PRU00433"/>
    </source>
</evidence>
<dbReference type="SUPFAM" id="SSF46626">
    <property type="entry name" value="Cytochrome c"/>
    <property type="match status" value="1"/>
</dbReference>
<dbReference type="EMBL" id="JABRWQ010000002">
    <property type="protein sequence ID" value="NRD22772.1"/>
    <property type="molecule type" value="Genomic_DNA"/>
</dbReference>
<dbReference type="RefSeq" id="WP_173300405.1">
    <property type="nucleotide sequence ID" value="NZ_JABRWQ010000002.1"/>
</dbReference>
<dbReference type="Pfam" id="PF00034">
    <property type="entry name" value="Cytochrom_C"/>
    <property type="match status" value="1"/>
</dbReference>
<dbReference type="Proteomes" id="UP000805085">
    <property type="component" value="Unassembled WGS sequence"/>
</dbReference>
<dbReference type="PROSITE" id="PS51007">
    <property type="entry name" value="CYTC"/>
    <property type="match status" value="1"/>
</dbReference>
<evidence type="ECO:0000313" key="6">
    <source>
        <dbReference type="EMBL" id="NRD22772.1"/>
    </source>
</evidence>
<organism evidence="6 7">
    <name type="scientific">Winogradskyella litoriviva</name>
    <dbReference type="NCBI Taxonomy" id="1220182"/>
    <lineage>
        <taxon>Bacteria</taxon>
        <taxon>Pseudomonadati</taxon>
        <taxon>Bacteroidota</taxon>
        <taxon>Flavobacteriia</taxon>
        <taxon>Flavobacteriales</taxon>
        <taxon>Flavobacteriaceae</taxon>
        <taxon>Winogradskyella</taxon>
    </lineage>
</organism>
<comment type="caution">
    <text evidence="6">The sequence shown here is derived from an EMBL/GenBank/DDBJ whole genome shotgun (WGS) entry which is preliminary data.</text>
</comment>
<dbReference type="InterPro" id="IPR009056">
    <property type="entry name" value="Cyt_c-like_dom"/>
</dbReference>
<evidence type="ECO:0000259" key="5">
    <source>
        <dbReference type="PROSITE" id="PS51007"/>
    </source>
</evidence>
<dbReference type="Gene3D" id="1.10.760.10">
    <property type="entry name" value="Cytochrome c-like domain"/>
    <property type="match status" value="1"/>
</dbReference>
<sequence length="142" mass="15617">MKKTIILLTGLILLTSCNSTNKKSTNIAQNQEKSTLQESIKRGKLVYNDMCTTCHLPDGKGVPKVFPPLADSDYLRDNQVNSIKAVKYGLSGEILVNNITYNSIMSPLGLSNQEVADVINYINNSWGNKIDNVATPEKVSEL</sequence>
<evidence type="ECO:0000256" key="2">
    <source>
        <dbReference type="ARBA" id="ARBA00022723"/>
    </source>
</evidence>
<name>A0ABX2E3F5_9FLAO</name>
<evidence type="ECO:0000256" key="3">
    <source>
        <dbReference type="ARBA" id="ARBA00023004"/>
    </source>
</evidence>
<dbReference type="InterPro" id="IPR051459">
    <property type="entry name" value="Cytochrome_c-type_DH"/>
</dbReference>